<protein>
    <submittedName>
        <fullName evidence="1">Uncharacterized protein</fullName>
    </submittedName>
</protein>
<proteinExistence type="predicted"/>
<dbReference type="EMBL" id="CAJPWZ010003318">
    <property type="protein sequence ID" value="CAG2256862.1"/>
    <property type="molecule type" value="Genomic_DNA"/>
</dbReference>
<reference evidence="1" key="1">
    <citation type="submission" date="2021-03" db="EMBL/GenBank/DDBJ databases">
        <authorList>
            <person name="Bekaert M."/>
        </authorList>
    </citation>
    <scope>NUCLEOTIDE SEQUENCE</scope>
</reference>
<organism evidence="1 2">
    <name type="scientific">Mytilus edulis</name>
    <name type="common">Blue mussel</name>
    <dbReference type="NCBI Taxonomy" id="6550"/>
    <lineage>
        <taxon>Eukaryota</taxon>
        <taxon>Metazoa</taxon>
        <taxon>Spiralia</taxon>
        <taxon>Lophotrochozoa</taxon>
        <taxon>Mollusca</taxon>
        <taxon>Bivalvia</taxon>
        <taxon>Autobranchia</taxon>
        <taxon>Pteriomorphia</taxon>
        <taxon>Mytilida</taxon>
        <taxon>Mytiloidea</taxon>
        <taxon>Mytilidae</taxon>
        <taxon>Mytilinae</taxon>
        <taxon>Mytilus</taxon>
    </lineage>
</organism>
<evidence type="ECO:0000313" key="1">
    <source>
        <dbReference type="EMBL" id="CAG2256862.1"/>
    </source>
</evidence>
<comment type="caution">
    <text evidence="1">The sequence shown here is derived from an EMBL/GenBank/DDBJ whole genome shotgun (WGS) entry which is preliminary data.</text>
</comment>
<dbReference type="Proteomes" id="UP000683360">
    <property type="component" value="Unassembled WGS sequence"/>
</dbReference>
<sequence>MGMAYDVCIIFKQSKTSLNQNLNVKQFPFSLPPKTSTYRMGMAYDVCIIQSNLIKPESKLNISLSSLRQAHTEWGWLMIQTSLNPESKLNVSLFLLKTSTYRIEMAYDVCIIQSNLIKPESKPKRFPFLLKTSTYRMGMAYDVCIIQSNLIKPESKLNVSLVLLKEQAHTEWGWLMMFVLYSQTSLNQNF</sequence>
<accession>A0A8S3VNV6</accession>
<name>A0A8S3VNV6_MYTED</name>
<dbReference type="AlphaFoldDB" id="A0A8S3VNV6"/>
<keyword evidence="2" id="KW-1185">Reference proteome</keyword>
<gene>
    <name evidence="1" type="ORF">MEDL_68279</name>
</gene>
<evidence type="ECO:0000313" key="2">
    <source>
        <dbReference type="Proteomes" id="UP000683360"/>
    </source>
</evidence>